<evidence type="ECO:0000313" key="1">
    <source>
        <dbReference type="EMBL" id="OCA13982.1"/>
    </source>
</evidence>
<name>A0A1B8XTM1_XENTR</name>
<dbReference type="EMBL" id="KV463049">
    <property type="protein sequence ID" value="OCA13982.1"/>
    <property type="molecule type" value="Genomic_DNA"/>
</dbReference>
<gene>
    <name evidence="1" type="ORF">XENTR_v90028469mg</name>
</gene>
<reference evidence="1" key="2">
    <citation type="journal article" date="2010" name="Science">
        <title>The genome of the Western clawed frog Xenopus tropicalis.</title>
        <authorList>
            <person name="Hellsten U."/>
            <person name="Harland R.M."/>
            <person name="Gilchrist M.J."/>
            <person name="Hendrix D."/>
            <person name="Jurka J."/>
            <person name="Kapitonov V."/>
            <person name="Ovcharenko I."/>
            <person name="Putnam N.H."/>
            <person name="Shu S."/>
            <person name="Taher L."/>
            <person name="Blitz I.L."/>
            <person name="Blumberg B."/>
            <person name="Dichmann D.S."/>
            <person name="Dubchak I."/>
            <person name="Amaya E."/>
            <person name="Detter J.C."/>
            <person name="Fletcher R."/>
            <person name="Gerhard D.S."/>
            <person name="Goodstein D."/>
            <person name="Graves T."/>
            <person name="Grigoriev I.V."/>
            <person name="Grimwood J."/>
            <person name="Kawashima T."/>
            <person name="Lindquist E."/>
            <person name="Lucas S.M."/>
            <person name="Mead P.E."/>
            <person name="Mitros T."/>
            <person name="Ogino H."/>
            <person name="Ohta Y."/>
            <person name="Poliakov A.V."/>
            <person name="Pollet N."/>
            <person name="Robert J."/>
            <person name="Salamov A."/>
            <person name="Sater A.K."/>
            <person name="Schmutz J."/>
            <person name="Terry A."/>
            <person name="Vize P.D."/>
            <person name="Warren W.C."/>
            <person name="Wells D."/>
            <person name="Wills A."/>
            <person name="Wilson R.K."/>
            <person name="Zimmerman L.B."/>
            <person name="Zorn A.M."/>
            <person name="Grainger R."/>
            <person name="Grammer T."/>
            <person name="Khokha M.K."/>
            <person name="Richardson P.M."/>
            <person name="Rokhsar D.S."/>
        </authorList>
    </citation>
    <scope>NUCLEOTIDE SEQUENCE [LARGE SCALE GENOMIC DNA]</scope>
    <source>
        <strain evidence="1">Nigerian</strain>
    </source>
</reference>
<proteinExistence type="predicted"/>
<sequence>MYRSPSHAQTYRYPISSTVPSRAQTYRYPISSTVPSHAQTYRYPISSTVPSHAQTYRYPISSTVPSRAQTYRYPISSTGALSFPIKSRQYSQTSQARCPCLSPPHPPIADKTLPPLVPVCPAKS</sequence>
<reference evidence="1" key="1">
    <citation type="submission" date="2009-11" db="EMBL/GenBank/DDBJ databases">
        <authorList>
            <consortium name="US DOE Joint Genome Institute (JGI-PGF)"/>
            <person name="Ottilar R."/>
            <person name="Schmutz J."/>
            <person name="Salamov A."/>
            <person name="Cheng J.F."/>
            <person name="Lucas S."/>
            <person name="Pitluck S."/>
            <person name="Gundlach H."/>
            <person name="Guo Y."/>
            <person name="Haberer G."/>
            <person name="Nasrallah J."/>
            <person name="Mayer K.F.X."/>
            <person name="van de Peer Y."/>
            <person name="Weigel D."/>
            <person name="Grigoriev I.V."/>
        </authorList>
    </citation>
    <scope>NUCLEOTIDE SEQUENCE</scope>
    <source>
        <strain evidence="1">Nigerian</strain>
    </source>
</reference>
<accession>A0A1B8XTM1</accession>
<reference evidence="1" key="3">
    <citation type="submission" date="2016-05" db="EMBL/GenBank/DDBJ databases">
        <title>WGS assembly of Xenopus tropicalis.</title>
        <authorList>
            <person name="Sessions A."/>
            <person name="Jenkins J."/>
            <person name="Mitros T."/>
            <person name="Lyons J.T."/>
            <person name="Dichmann D.S."/>
            <person name="Robert J."/>
            <person name="Harland R.M."/>
            <person name="Rokhsar D.S."/>
        </authorList>
    </citation>
    <scope>NUCLEOTIDE SEQUENCE</scope>
    <source>
        <strain evidence="1">Nigerian</strain>
    </source>
</reference>
<organism evidence="1">
    <name type="scientific">Xenopus tropicalis</name>
    <name type="common">Western clawed frog</name>
    <name type="synonym">Silurana tropicalis</name>
    <dbReference type="NCBI Taxonomy" id="8364"/>
    <lineage>
        <taxon>Eukaryota</taxon>
        <taxon>Metazoa</taxon>
        <taxon>Chordata</taxon>
        <taxon>Craniata</taxon>
        <taxon>Vertebrata</taxon>
        <taxon>Euteleostomi</taxon>
        <taxon>Amphibia</taxon>
        <taxon>Batrachia</taxon>
        <taxon>Anura</taxon>
        <taxon>Pipoidea</taxon>
        <taxon>Pipidae</taxon>
        <taxon>Xenopodinae</taxon>
        <taxon>Xenopus</taxon>
        <taxon>Silurana</taxon>
    </lineage>
</organism>
<protein>
    <submittedName>
        <fullName evidence="1">Uncharacterized protein</fullName>
    </submittedName>
</protein>
<dbReference type="AlphaFoldDB" id="A0A1B8XTM1"/>